<feature type="region of interest" description="Disordered" evidence="1">
    <location>
        <begin position="25"/>
        <end position="47"/>
    </location>
</feature>
<organism evidence="2 3">
    <name type="scientific">Pristionchus pacificus</name>
    <name type="common">Parasitic nematode worm</name>
    <dbReference type="NCBI Taxonomy" id="54126"/>
    <lineage>
        <taxon>Eukaryota</taxon>
        <taxon>Metazoa</taxon>
        <taxon>Ecdysozoa</taxon>
        <taxon>Nematoda</taxon>
        <taxon>Chromadorea</taxon>
        <taxon>Rhabditida</taxon>
        <taxon>Rhabditina</taxon>
        <taxon>Diplogasteromorpha</taxon>
        <taxon>Diplogasteroidea</taxon>
        <taxon>Neodiplogasteridae</taxon>
        <taxon>Pristionchus</taxon>
    </lineage>
</organism>
<evidence type="ECO:0000313" key="3">
    <source>
        <dbReference type="Proteomes" id="UP000005239"/>
    </source>
</evidence>
<evidence type="ECO:0000256" key="1">
    <source>
        <dbReference type="SAM" id="MobiDB-lite"/>
    </source>
</evidence>
<feature type="region of interest" description="Disordered" evidence="1">
    <location>
        <begin position="71"/>
        <end position="101"/>
    </location>
</feature>
<dbReference type="EnsemblMetazoa" id="PPA30261.1">
    <property type="protein sequence ID" value="PPA30261.1"/>
    <property type="gene ID" value="WBGene00203129"/>
</dbReference>
<proteinExistence type="predicted"/>
<feature type="compositionally biased region" description="Basic residues" evidence="1">
    <location>
        <begin position="75"/>
        <end position="101"/>
    </location>
</feature>
<dbReference type="AlphaFoldDB" id="A0A2A6BKL9"/>
<dbReference type="Proteomes" id="UP000005239">
    <property type="component" value="Unassembled WGS sequence"/>
</dbReference>
<name>A0A2A6BKL9_PRIPA</name>
<gene>
    <name evidence="2" type="primary">WBGene00203129</name>
</gene>
<reference evidence="2" key="2">
    <citation type="submission" date="2022-06" db="UniProtKB">
        <authorList>
            <consortium name="EnsemblMetazoa"/>
        </authorList>
    </citation>
    <scope>IDENTIFICATION</scope>
    <source>
        <strain evidence="2">PS312</strain>
    </source>
</reference>
<accession>A0A8R1YNK9</accession>
<evidence type="ECO:0000313" key="2">
    <source>
        <dbReference type="EnsemblMetazoa" id="PPA30261.1"/>
    </source>
</evidence>
<accession>A0A2A6BKL9</accession>
<sequence>MKRDCEKNNIIVYADLFAHALERTISWRNPPSGPLEKGKKGENDGSTLDTLRVIVTAKMNPEEEHSITLRTGNRQIRHRQIQRKEKRHKKRQPRARNRSTV</sequence>
<keyword evidence="3" id="KW-1185">Reference proteome</keyword>
<reference evidence="3" key="1">
    <citation type="journal article" date="2008" name="Nat. Genet.">
        <title>The Pristionchus pacificus genome provides a unique perspective on nematode lifestyle and parasitism.</title>
        <authorList>
            <person name="Dieterich C."/>
            <person name="Clifton S.W."/>
            <person name="Schuster L.N."/>
            <person name="Chinwalla A."/>
            <person name="Delehaunty K."/>
            <person name="Dinkelacker I."/>
            <person name="Fulton L."/>
            <person name="Fulton R."/>
            <person name="Godfrey J."/>
            <person name="Minx P."/>
            <person name="Mitreva M."/>
            <person name="Roeseler W."/>
            <person name="Tian H."/>
            <person name="Witte H."/>
            <person name="Yang S.P."/>
            <person name="Wilson R.K."/>
            <person name="Sommer R.J."/>
        </authorList>
    </citation>
    <scope>NUCLEOTIDE SEQUENCE [LARGE SCALE GENOMIC DNA]</scope>
    <source>
        <strain evidence="3">PS312</strain>
    </source>
</reference>
<protein>
    <submittedName>
        <fullName evidence="2">Uncharacterized protein</fullName>
    </submittedName>
</protein>